<accession>A0AAD7DJE2</accession>
<dbReference type="AlphaFoldDB" id="A0AAD7DJE2"/>
<protein>
    <submittedName>
        <fullName evidence="2">Uncharacterized protein</fullName>
    </submittedName>
</protein>
<keyword evidence="1" id="KW-0812">Transmembrane</keyword>
<evidence type="ECO:0000256" key="1">
    <source>
        <dbReference type="SAM" id="Phobius"/>
    </source>
</evidence>
<dbReference type="Proteomes" id="UP001221757">
    <property type="component" value="Unassembled WGS sequence"/>
</dbReference>
<organism evidence="2 3">
    <name type="scientific">Mycena rosella</name>
    <name type="common">Pink bonnet</name>
    <name type="synonym">Agaricus rosellus</name>
    <dbReference type="NCBI Taxonomy" id="1033263"/>
    <lineage>
        <taxon>Eukaryota</taxon>
        <taxon>Fungi</taxon>
        <taxon>Dikarya</taxon>
        <taxon>Basidiomycota</taxon>
        <taxon>Agaricomycotina</taxon>
        <taxon>Agaricomycetes</taxon>
        <taxon>Agaricomycetidae</taxon>
        <taxon>Agaricales</taxon>
        <taxon>Marasmiineae</taxon>
        <taxon>Mycenaceae</taxon>
        <taxon>Mycena</taxon>
    </lineage>
</organism>
<evidence type="ECO:0000313" key="2">
    <source>
        <dbReference type="EMBL" id="KAJ7692242.1"/>
    </source>
</evidence>
<sequence length="222" mass="25027">MSVEHPTRVLAIAPQQTGGSTSLPNYTHSLEDFFFFFFGAFCRNFVMVSVIMRLYFISGVVRGARLCGGNKWIQVDLRWCFNQAWTELESVSEFPRSSQFWIRDSTPNANCYCEKGNPTDPALRYRLPRFDALNEDIIGQLAVDRDDLPPSAVQELRTDISTFAGELSLMAVLCRGPLVTVVLFGSVLECAWQILLRELIVHIAEIAYNLGNTLLEMMASIT</sequence>
<proteinExistence type="predicted"/>
<keyword evidence="1" id="KW-1133">Transmembrane helix</keyword>
<feature type="transmembrane region" description="Helical" evidence="1">
    <location>
        <begin position="33"/>
        <end position="56"/>
    </location>
</feature>
<gene>
    <name evidence="2" type="ORF">B0H17DRAFT_1284178</name>
</gene>
<name>A0AAD7DJE2_MYCRO</name>
<comment type="caution">
    <text evidence="2">The sequence shown here is derived from an EMBL/GenBank/DDBJ whole genome shotgun (WGS) entry which is preliminary data.</text>
</comment>
<evidence type="ECO:0000313" key="3">
    <source>
        <dbReference type="Proteomes" id="UP001221757"/>
    </source>
</evidence>
<reference evidence="2" key="1">
    <citation type="submission" date="2023-03" db="EMBL/GenBank/DDBJ databases">
        <title>Massive genome expansion in bonnet fungi (Mycena s.s.) driven by repeated elements and novel gene families across ecological guilds.</title>
        <authorList>
            <consortium name="Lawrence Berkeley National Laboratory"/>
            <person name="Harder C.B."/>
            <person name="Miyauchi S."/>
            <person name="Viragh M."/>
            <person name="Kuo A."/>
            <person name="Thoen E."/>
            <person name="Andreopoulos B."/>
            <person name="Lu D."/>
            <person name="Skrede I."/>
            <person name="Drula E."/>
            <person name="Henrissat B."/>
            <person name="Morin E."/>
            <person name="Kohler A."/>
            <person name="Barry K."/>
            <person name="LaButti K."/>
            <person name="Morin E."/>
            <person name="Salamov A."/>
            <person name="Lipzen A."/>
            <person name="Mereny Z."/>
            <person name="Hegedus B."/>
            <person name="Baldrian P."/>
            <person name="Stursova M."/>
            <person name="Weitz H."/>
            <person name="Taylor A."/>
            <person name="Grigoriev I.V."/>
            <person name="Nagy L.G."/>
            <person name="Martin F."/>
            <person name="Kauserud H."/>
        </authorList>
    </citation>
    <scope>NUCLEOTIDE SEQUENCE</scope>
    <source>
        <strain evidence="2">CBHHK067</strain>
    </source>
</reference>
<keyword evidence="1" id="KW-0472">Membrane</keyword>
<keyword evidence="3" id="KW-1185">Reference proteome</keyword>
<dbReference type="EMBL" id="JARKIE010000053">
    <property type="protein sequence ID" value="KAJ7692242.1"/>
    <property type="molecule type" value="Genomic_DNA"/>
</dbReference>